<protein>
    <submittedName>
        <fullName evidence="1">Uncharacterized protein</fullName>
    </submittedName>
</protein>
<evidence type="ECO:0000313" key="1">
    <source>
        <dbReference type="EMBL" id="VAW21899.1"/>
    </source>
</evidence>
<dbReference type="AlphaFoldDB" id="A0A3B0UBD5"/>
<sequence length="32" mass="3512">MCTIPATILHDTTPAVAGQEVFVYIVDYERGT</sequence>
<accession>A0A3B0UBD5</accession>
<organism evidence="1">
    <name type="scientific">hydrothermal vent metagenome</name>
    <dbReference type="NCBI Taxonomy" id="652676"/>
    <lineage>
        <taxon>unclassified sequences</taxon>
        <taxon>metagenomes</taxon>
        <taxon>ecological metagenomes</taxon>
    </lineage>
</organism>
<reference evidence="1" key="1">
    <citation type="submission" date="2018-06" db="EMBL/GenBank/DDBJ databases">
        <authorList>
            <person name="Zhirakovskaya E."/>
        </authorList>
    </citation>
    <scope>NUCLEOTIDE SEQUENCE</scope>
</reference>
<proteinExistence type="predicted"/>
<gene>
    <name evidence="1" type="ORF">MNBD_BACTEROID01-1896</name>
</gene>
<name>A0A3B0UBD5_9ZZZZ</name>
<dbReference type="EMBL" id="UOEP01000159">
    <property type="protein sequence ID" value="VAW21899.1"/>
    <property type="molecule type" value="Genomic_DNA"/>
</dbReference>